<feature type="DNA-binding region" description="H-T-H motif" evidence="4">
    <location>
        <begin position="32"/>
        <end position="51"/>
    </location>
</feature>
<dbReference type="InterPro" id="IPR001647">
    <property type="entry name" value="HTH_TetR"/>
</dbReference>
<dbReference type="SUPFAM" id="SSF48498">
    <property type="entry name" value="Tetracyclin repressor-like, C-terminal domain"/>
    <property type="match status" value="1"/>
</dbReference>
<comment type="caution">
    <text evidence="6">The sequence shown here is derived from an EMBL/GenBank/DDBJ whole genome shotgun (WGS) entry which is preliminary data.</text>
</comment>
<protein>
    <submittedName>
        <fullName evidence="6">TetR/AcrR family transcriptional regulator</fullName>
    </submittedName>
</protein>
<organism evidence="6 7">
    <name type="scientific">[Mycobacterium] manitobense</name>
    <dbReference type="NCBI Taxonomy" id="190147"/>
    <lineage>
        <taxon>Bacteria</taxon>
        <taxon>Bacillati</taxon>
        <taxon>Actinomycetota</taxon>
        <taxon>Actinomycetes</taxon>
        <taxon>Mycobacteriales</taxon>
        <taxon>Mycobacteriaceae</taxon>
        <taxon>Mycolicibacterium</taxon>
    </lineage>
</organism>
<dbReference type="SUPFAM" id="SSF46689">
    <property type="entry name" value="Homeodomain-like"/>
    <property type="match status" value="1"/>
</dbReference>
<evidence type="ECO:0000259" key="5">
    <source>
        <dbReference type="PROSITE" id="PS50977"/>
    </source>
</evidence>
<evidence type="ECO:0000313" key="7">
    <source>
        <dbReference type="Proteomes" id="UP001140293"/>
    </source>
</evidence>
<name>A0A9X2YDB3_9MYCO</name>
<dbReference type="PANTHER" id="PTHR47506:SF1">
    <property type="entry name" value="HTH-TYPE TRANSCRIPTIONAL REGULATOR YJDC"/>
    <property type="match status" value="1"/>
</dbReference>
<evidence type="ECO:0000256" key="4">
    <source>
        <dbReference type="PROSITE-ProRule" id="PRU00335"/>
    </source>
</evidence>
<gene>
    <name evidence="6" type="ORF">H7I41_21635</name>
</gene>
<dbReference type="Proteomes" id="UP001140293">
    <property type="component" value="Unassembled WGS sequence"/>
</dbReference>
<evidence type="ECO:0000256" key="2">
    <source>
        <dbReference type="ARBA" id="ARBA00023125"/>
    </source>
</evidence>
<keyword evidence="3" id="KW-0804">Transcription</keyword>
<dbReference type="EMBL" id="JACKSJ010000186">
    <property type="protein sequence ID" value="MCV7172523.1"/>
    <property type="molecule type" value="Genomic_DNA"/>
</dbReference>
<dbReference type="InterPro" id="IPR009057">
    <property type="entry name" value="Homeodomain-like_sf"/>
</dbReference>
<accession>A0A9X2YDB3</accession>
<keyword evidence="1" id="KW-0805">Transcription regulation</keyword>
<dbReference type="GO" id="GO:0003677">
    <property type="term" value="F:DNA binding"/>
    <property type="evidence" value="ECO:0007669"/>
    <property type="project" value="UniProtKB-UniRule"/>
</dbReference>
<evidence type="ECO:0000256" key="3">
    <source>
        <dbReference type="ARBA" id="ARBA00023163"/>
    </source>
</evidence>
<sequence length="203" mass="21452">MAARGRPRGFDRTRALERAMELFWDRGFEGTSIADLTSAMGIGSTSLYAAFGAKDDLFREAVSHYTQNVGGEIWSAVTDADTAFGAVEGFLMATASSFTRGDCPAGCLVVLSALHANGATDAVRADLTEMREQNTLDLAARLTEGVENGEIPASADLSAIARFYVTVQQGMSIQARDGADRVTLEAIARSALSAWDTLISAGS</sequence>
<dbReference type="InterPro" id="IPR036271">
    <property type="entry name" value="Tet_transcr_reg_TetR-rel_C_sf"/>
</dbReference>
<keyword evidence="7" id="KW-1185">Reference proteome</keyword>
<dbReference type="InterPro" id="IPR023772">
    <property type="entry name" value="DNA-bd_HTH_TetR-type_CS"/>
</dbReference>
<dbReference type="AlphaFoldDB" id="A0A9X2YDB3"/>
<reference evidence="6" key="1">
    <citation type="submission" date="2020-07" db="EMBL/GenBank/DDBJ databases">
        <authorList>
            <person name="Pettersson B.M.F."/>
            <person name="Behra P.R.K."/>
            <person name="Ramesh M."/>
            <person name="Das S."/>
            <person name="Dasgupta S."/>
            <person name="Kirsebom L.A."/>
        </authorList>
    </citation>
    <scope>NUCLEOTIDE SEQUENCE</scope>
    <source>
        <strain evidence="6">DSM 44615</strain>
    </source>
</reference>
<dbReference type="Gene3D" id="1.10.357.10">
    <property type="entry name" value="Tetracycline Repressor, domain 2"/>
    <property type="match status" value="1"/>
</dbReference>
<dbReference type="InterPro" id="IPR011075">
    <property type="entry name" value="TetR_C"/>
</dbReference>
<dbReference type="Gene3D" id="1.10.10.60">
    <property type="entry name" value="Homeodomain-like"/>
    <property type="match status" value="1"/>
</dbReference>
<dbReference type="PROSITE" id="PS01081">
    <property type="entry name" value="HTH_TETR_1"/>
    <property type="match status" value="1"/>
</dbReference>
<proteinExistence type="predicted"/>
<dbReference type="Pfam" id="PF00440">
    <property type="entry name" value="TetR_N"/>
    <property type="match status" value="1"/>
</dbReference>
<reference evidence="6" key="2">
    <citation type="journal article" date="2022" name="BMC Genomics">
        <title>Comparative genome analysis of mycobacteria focusing on tRNA and non-coding RNA.</title>
        <authorList>
            <person name="Behra P.R.K."/>
            <person name="Pettersson B.M.F."/>
            <person name="Ramesh M."/>
            <person name="Das S."/>
            <person name="Dasgupta S."/>
            <person name="Kirsebom L.A."/>
        </authorList>
    </citation>
    <scope>NUCLEOTIDE SEQUENCE</scope>
    <source>
        <strain evidence="6">DSM 44615</strain>
    </source>
</reference>
<dbReference type="PROSITE" id="PS50977">
    <property type="entry name" value="HTH_TETR_2"/>
    <property type="match status" value="1"/>
</dbReference>
<dbReference type="Pfam" id="PF16925">
    <property type="entry name" value="TetR_C_13"/>
    <property type="match status" value="1"/>
</dbReference>
<feature type="domain" description="HTH tetR-type" evidence="5">
    <location>
        <begin position="9"/>
        <end position="69"/>
    </location>
</feature>
<evidence type="ECO:0000256" key="1">
    <source>
        <dbReference type="ARBA" id="ARBA00023015"/>
    </source>
</evidence>
<keyword evidence="2 4" id="KW-0238">DNA-binding</keyword>
<dbReference type="PANTHER" id="PTHR47506">
    <property type="entry name" value="TRANSCRIPTIONAL REGULATORY PROTEIN"/>
    <property type="match status" value="1"/>
</dbReference>
<evidence type="ECO:0000313" key="6">
    <source>
        <dbReference type="EMBL" id="MCV7172523.1"/>
    </source>
</evidence>